<dbReference type="Proteomes" id="UP001200557">
    <property type="component" value="Unassembled WGS sequence"/>
</dbReference>
<feature type="transmembrane region" description="Helical" evidence="2">
    <location>
        <begin position="248"/>
        <end position="267"/>
    </location>
</feature>
<dbReference type="SUPFAM" id="SSF69318">
    <property type="entry name" value="Integrin alpha N-terminal domain"/>
    <property type="match status" value="1"/>
</dbReference>
<dbReference type="PANTHER" id="PTHR16026">
    <property type="entry name" value="CARTILAGE ACIDIC PROTEIN 1"/>
    <property type="match status" value="1"/>
</dbReference>
<dbReference type="PANTHER" id="PTHR16026:SF0">
    <property type="entry name" value="CARTILAGE ACIDIC PROTEIN 1"/>
    <property type="match status" value="1"/>
</dbReference>
<evidence type="ECO:0000259" key="3">
    <source>
        <dbReference type="Pfam" id="PF07593"/>
    </source>
</evidence>
<organism evidence="4 5">
    <name type="scientific">Octadecabacter dasysiphoniae</name>
    <dbReference type="NCBI Taxonomy" id="2909341"/>
    <lineage>
        <taxon>Bacteria</taxon>
        <taxon>Pseudomonadati</taxon>
        <taxon>Pseudomonadota</taxon>
        <taxon>Alphaproteobacteria</taxon>
        <taxon>Rhodobacterales</taxon>
        <taxon>Roseobacteraceae</taxon>
        <taxon>Octadecabacter</taxon>
    </lineage>
</organism>
<keyword evidence="2" id="KW-0472">Membrane</keyword>
<dbReference type="InterPro" id="IPR013517">
    <property type="entry name" value="FG-GAP"/>
</dbReference>
<dbReference type="Pfam" id="PF13517">
    <property type="entry name" value="FG-GAP_3"/>
    <property type="match status" value="2"/>
</dbReference>
<dbReference type="Gene3D" id="2.130.10.130">
    <property type="entry name" value="Integrin alpha, N-terminal"/>
    <property type="match status" value="1"/>
</dbReference>
<accession>A0ABS9D119</accession>
<evidence type="ECO:0000256" key="1">
    <source>
        <dbReference type="ARBA" id="ARBA00022729"/>
    </source>
</evidence>
<gene>
    <name evidence="4" type="ORF">L0664_14720</name>
</gene>
<name>A0ABS9D119_9RHOB</name>
<sequence>MRLFLSDKRLILLGLLLLAIAAGFWLSSRYPSLNTKAMMGGQISLEDGLSYDALFSNSAQAGTMHAIWLTFINWVNTNIKGMTFGLAFAIVVLAGFPVLKSFLRGSPSSFRASIVGTFMGAPLGVCVNCAAPIAFGLYRGGARAETVLATMISSPTLNVVVLSMTLALFPLHVAVIKIALVFFVLLVLIPVLVRMFPNELHAPEPAGETVMPDIDSPAPSTWIAAIVWLSGAMWRSAIYVLIRMVPLMLLAGLLGAIAINLLPWEQLNDLLPTHRKPMILAAMFCIALFGLFLPVPIAFDVIIVAILIAAGLPMKYAATLLFVLGAFSVFSFLVLWGAGAKKLSVALALSIAGLGVVAGGATHYADQWYNRYIEDTYYSAIQDRDVVPQIIAALPPAQSDVDGAAPLNWSAHPTHAAIAVADLGSVSAPAGLDWRMTPKDVGFEAHSIPMRHAVALAEVYPASLAAADFNDDDALDVLVGNATGLHLYQNTGTGFARVDVHSSAISTGTPVSAAAFADINNDGAPDLMYAVPDDGVYLAYNTGGRFSAAQRLVELDARFALALAFGDVDANGELDILIGRHDLRFVGRLSEANSRDLLVLQNKGTFLVQPLADVPAETLSILVSDLNADGWPDRLHASEFEVPDNHYWGNPDLDWREMGRDAFSIGTANTMSIDSADINNDLLLDVYLGQITMNPSSPPVAIAQMTLPERRRIACVPGSEAQCNELLFRNARQANALGLCNAVPTELNADCIANVIYRNVAFASNRRPEDDFLSPNYPVLAGLRDRHLATAENTDLDLSNVHVDGVVPVDDHANRLHVQQADGSFVEQGAEMGVDIAGWTWNARFADLDGDGFQDLFVVNGWAQEPFDTENVWFRNLGGNGFENASRAAGLDDMRVTMSALQFDADNDGDLDVLTFAPTTGGTLQFYENTGSGNRHIQVELTSATTPIGAVVIIRTPDGGAQMREIKLSGGYQSHDPFIAHFGLGMNTAVSSIEVNWPDGTHQFLEGPFEGQHRYRISQ</sequence>
<evidence type="ECO:0000313" key="5">
    <source>
        <dbReference type="Proteomes" id="UP001200557"/>
    </source>
</evidence>
<keyword evidence="5" id="KW-1185">Reference proteome</keyword>
<evidence type="ECO:0000256" key="2">
    <source>
        <dbReference type="SAM" id="Phobius"/>
    </source>
</evidence>
<feature type="transmembrane region" description="Helical" evidence="2">
    <location>
        <begin position="147"/>
        <end position="169"/>
    </location>
</feature>
<comment type="caution">
    <text evidence="4">The sequence shown here is derived from an EMBL/GenBank/DDBJ whole genome shotgun (WGS) entry which is preliminary data.</text>
</comment>
<dbReference type="InterPro" id="IPR027039">
    <property type="entry name" value="Crtac1"/>
</dbReference>
<feature type="transmembrane region" description="Helical" evidence="2">
    <location>
        <begin position="316"/>
        <end position="336"/>
    </location>
</feature>
<dbReference type="InterPro" id="IPR028994">
    <property type="entry name" value="Integrin_alpha_N"/>
</dbReference>
<evidence type="ECO:0000313" key="4">
    <source>
        <dbReference type="EMBL" id="MCF2872325.1"/>
    </source>
</evidence>
<keyword evidence="2" id="KW-0812">Transmembrane</keyword>
<reference evidence="4 5" key="1">
    <citation type="submission" date="2022-01" db="EMBL/GenBank/DDBJ databases">
        <title>Octadecabacter sp. nov., isolated from a marine alga.</title>
        <authorList>
            <person name="Jin M.S."/>
            <person name="Kim H.M."/>
            <person name="Han D.M."/>
            <person name="Jung J.J."/>
            <person name="Jeon C.O."/>
        </authorList>
    </citation>
    <scope>NUCLEOTIDE SEQUENCE [LARGE SCALE GENOMIC DNA]</scope>
    <source>
        <strain evidence="4 5">G9-8</strain>
    </source>
</reference>
<protein>
    <submittedName>
        <fullName evidence="4">FG-GAP-like repeat-containing protein</fullName>
    </submittedName>
</protein>
<feature type="domain" description="ASPIC/UnbV" evidence="3">
    <location>
        <begin position="948"/>
        <end position="1008"/>
    </location>
</feature>
<proteinExistence type="predicted"/>
<keyword evidence="1" id="KW-0732">Signal</keyword>
<keyword evidence="2" id="KW-1133">Transmembrane helix</keyword>
<feature type="transmembrane region" description="Helical" evidence="2">
    <location>
        <begin position="82"/>
        <end position="102"/>
    </location>
</feature>
<feature type="transmembrane region" description="Helical" evidence="2">
    <location>
        <begin position="279"/>
        <end position="310"/>
    </location>
</feature>
<dbReference type="RefSeq" id="WP_235226658.1">
    <property type="nucleotide sequence ID" value="NZ_JAKGAQ010000004.1"/>
</dbReference>
<dbReference type="InterPro" id="IPR011519">
    <property type="entry name" value="UnbV_ASPIC"/>
</dbReference>
<dbReference type="EMBL" id="JAKGAQ010000004">
    <property type="protein sequence ID" value="MCF2872325.1"/>
    <property type="molecule type" value="Genomic_DNA"/>
</dbReference>
<feature type="transmembrane region" description="Helical" evidence="2">
    <location>
        <begin position="114"/>
        <end position="135"/>
    </location>
</feature>
<feature type="transmembrane region" description="Helical" evidence="2">
    <location>
        <begin position="175"/>
        <end position="193"/>
    </location>
</feature>
<feature type="transmembrane region" description="Helical" evidence="2">
    <location>
        <begin position="343"/>
        <end position="365"/>
    </location>
</feature>
<dbReference type="Pfam" id="PF07593">
    <property type="entry name" value="UnbV_ASPIC"/>
    <property type="match status" value="1"/>
</dbReference>